<keyword evidence="3" id="KW-1185">Reference proteome</keyword>
<name>A0A543ASP2_9ACTN</name>
<dbReference type="InterPro" id="IPR032724">
    <property type="entry name" value="SCP1.201-like"/>
</dbReference>
<accession>A0A543ASP2</accession>
<dbReference type="EMBL" id="VFOW01000001">
    <property type="protein sequence ID" value="TQL75602.1"/>
    <property type="molecule type" value="Genomic_DNA"/>
</dbReference>
<evidence type="ECO:0000313" key="2">
    <source>
        <dbReference type="EMBL" id="TQL75602.1"/>
    </source>
</evidence>
<feature type="region of interest" description="Disordered" evidence="1">
    <location>
        <begin position="151"/>
        <end position="182"/>
    </location>
</feature>
<gene>
    <name evidence="2" type="ORF">FB566_1111</name>
</gene>
<reference evidence="2 3" key="1">
    <citation type="submission" date="2019-06" db="EMBL/GenBank/DDBJ databases">
        <title>Sequencing the genomes of 1000 actinobacteria strains.</title>
        <authorList>
            <person name="Klenk H.-P."/>
        </authorList>
    </citation>
    <scope>NUCLEOTIDE SEQUENCE [LARGE SCALE GENOMIC DNA]</scope>
    <source>
        <strain evidence="2 3">DSM 45928</strain>
    </source>
</reference>
<dbReference type="InParanoid" id="A0A543ASP2"/>
<comment type="caution">
    <text evidence="2">The sequence shown here is derived from an EMBL/GenBank/DDBJ whole genome shotgun (WGS) entry which is preliminary data.</text>
</comment>
<evidence type="ECO:0000313" key="3">
    <source>
        <dbReference type="Proteomes" id="UP000317043"/>
    </source>
</evidence>
<dbReference type="Pfam" id="PF14428">
    <property type="entry name" value="DddA-like"/>
    <property type="match status" value="1"/>
</dbReference>
<sequence length="280" mass="30655">MFATELVASVRLSLRSDDMGMRENVESAIRTARDAAAAGREALIRVAQAVTETAAEENARGHEGIARWYAEAGDRLSQAASKIDSSTALCEAAAAEVARTDDGASLRGSGGLPRQPATPATEQGRPRAIPGFTHRRPAKEAIDAIKREGWPKTAEGRTSARGHLYNPDGNRLDTGTLRPHRKGAALPCTDLREPWRSDPNYTTTWHAERDAAKIMRDNNLREAVLYLNIPPCGRYTEDPKRCDLNLEKILPKGATLWVWTISETGSRGQRRYRGTGEAIT</sequence>
<protein>
    <submittedName>
        <fullName evidence="2">Nucleic acid/nucleotide deaminase of polymorphic system toxin</fullName>
    </submittedName>
</protein>
<dbReference type="AlphaFoldDB" id="A0A543ASP2"/>
<dbReference type="Proteomes" id="UP000317043">
    <property type="component" value="Unassembled WGS sequence"/>
</dbReference>
<evidence type="ECO:0000256" key="1">
    <source>
        <dbReference type="SAM" id="MobiDB-lite"/>
    </source>
</evidence>
<proteinExistence type="predicted"/>
<organism evidence="2 3">
    <name type="scientific">Stackebrandtia endophytica</name>
    <dbReference type="NCBI Taxonomy" id="1496996"/>
    <lineage>
        <taxon>Bacteria</taxon>
        <taxon>Bacillati</taxon>
        <taxon>Actinomycetota</taxon>
        <taxon>Actinomycetes</taxon>
        <taxon>Glycomycetales</taxon>
        <taxon>Glycomycetaceae</taxon>
        <taxon>Stackebrandtia</taxon>
    </lineage>
</organism>
<feature type="region of interest" description="Disordered" evidence="1">
    <location>
        <begin position="99"/>
        <end position="131"/>
    </location>
</feature>